<dbReference type="STRING" id="43989.cce_5008"/>
<organism evidence="2 3">
    <name type="scientific">Crocosphaera subtropica (strain ATCC 51142 / BH68)</name>
    <name type="common">Cyanothece sp. (strain ATCC 51142)</name>
    <dbReference type="NCBI Taxonomy" id="43989"/>
    <lineage>
        <taxon>Bacteria</taxon>
        <taxon>Bacillati</taxon>
        <taxon>Cyanobacteriota</taxon>
        <taxon>Cyanophyceae</taxon>
        <taxon>Oscillatoriophycideae</taxon>
        <taxon>Chroococcales</taxon>
        <taxon>Aphanothecaceae</taxon>
        <taxon>Crocosphaera</taxon>
        <taxon>Crocosphaera subtropica</taxon>
    </lineage>
</organism>
<dbReference type="AlphaFoldDB" id="B1X2J3"/>
<sequence>MTKRIRFKIDTTFCVSERSGVATKYLKSPETELRIGLINALSCVYAPVGLAALGYSRQDVEREIMLSRNQFESMMQMALNRCEEHLSEAISPNGHNGHDTSIKELPPTYVNAELDPEEYIDVEDDDL</sequence>
<evidence type="ECO:0000313" key="3">
    <source>
        <dbReference type="Proteomes" id="UP000001203"/>
    </source>
</evidence>
<protein>
    <submittedName>
        <fullName evidence="2">Uncharacterized protein</fullName>
    </submittedName>
</protein>
<name>B1X2J3_CROS5</name>
<dbReference type="EMBL" id="CP000807">
    <property type="protein sequence ID" value="ACB54354.1"/>
    <property type="molecule type" value="Genomic_DNA"/>
</dbReference>
<keyword evidence="3" id="KW-1185">Reference proteome</keyword>
<evidence type="ECO:0000313" key="2">
    <source>
        <dbReference type="EMBL" id="ACB54354.1"/>
    </source>
</evidence>
<feature type="region of interest" description="Disordered" evidence="1">
    <location>
        <begin position="89"/>
        <end position="108"/>
    </location>
</feature>
<evidence type="ECO:0000256" key="1">
    <source>
        <dbReference type="SAM" id="MobiDB-lite"/>
    </source>
</evidence>
<reference evidence="2 3" key="1">
    <citation type="journal article" date="2008" name="Proc. Natl. Acad. Sci. U.S.A.">
        <title>The genome of Cyanothece 51142, a unicellular diazotrophic cyanobacterium important in the marine nitrogen cycle.</title>
        <authorList>
            <person name="Welsh E.A."/>
            <person name="Liberton M."/>
            <person name="Stoeckel J."/>
            <person name="Loh T."/>
            <person name="Elvitigala T."/>
            <person name="Wang C."/>
            <person name="Wollam A."/>
            <person name="Fulton R.S."/>
            <person name="Clifton S.W."/>
            <person name="Jacobs J.M."/>
            <person name="Aurora R."/>
            <person name="Ghosh B.K."/>
            <person name="Sherman L.A."/>
            <person name="Smith R.D."/>
            <person name="Wilson R.K."/>
            <person name="Pakrasi H.B."/>
        </authorList>
    </citation>
    <scope>NUCLEOTIDE SEQUENCE [LARGE SCALE GENOMIC DNA]</scope>
    <source>
        <strain evidence="3">ATCC 51142 / BH68</strain>
    </source>
</reference>
<accession>B1X2J3</accession>
<dbReference type="KEGG" id="cyt:cce_5008"/>
<proteinExistence type="predicted"/>
<dbReference type="Proteomes" id="UP000001203">
    <property type="component" value="Chromosome linear"/>
</dbReference>
<dbReference type="HOGENOM" id="CLU_1966901_0_0_3"/>
<dbReference type="RefSeq" id="WP_009546233.1">
    <property type="nucleotide sequence ID" value="NC_010547.1"/>
</dbReference>
<gene>
    <name evidence="2" type="ordered locus">cce_5008</name>
</gene>